<reference evidence="3 4" key="1">
    <citation type="submission" date="2022-03" db="EMBL/GenBank/DDBJ databases">
        <title>Hymenobactersp. isolated from the air.</title>
        <authorList>
            <person name="Won M."/>
            <person name="Kwon S.-W."/>
        </authorList>
    </citation>
    <scope>NUCLEOTIDE SEQUENCE [LARGE SCALE GENOMIC DNA]</scope>
    <source>
        <strain evidence="3 4">KACC 21982</strain>
    </source>
</reference>
<organism evidence="3 4">
    <name type="scientific">Hymenobacter tibetensis</name>
    <dbReference type="NCBI Taxonomy" id="497967"/>
    <lineage>
        <taxon>Bacteria</taxon>
        <taxon>Pseudomonadati</taxon>
        <taxon>Bacteroidota</taxon>
        <taxon>Cytophagia</taxon>
        <taxon>Cytophagales</taxon>
        <taxon>Hymenobacteraceae</taxon>
        <taxon>Hymenobacter</taxon>
    </lineage>
</organism>
<gene>
    <name evidence="3" type="ORF">MTX78_17720</name>
</gene>
<accession>A0ABY4CUT0</accession>
<evidence type="ECO:0000313" key="3">
    <source>
        <dbReference type="EMBL" id="UOG73948.1"/>
    </source>
</evidence>
<feature type="signal peptide" evidence="1">
    <location>
        <begin position="1"/>
        <end position="26"/>
    </location>
</feature>
<feature type="chain" id="PRO_5045700188" evidence="1">
    <location>
        <begin position="27"/>
        <end position="470"/>
    </location>
</feature>
<evidence type="ECO:0000256" key="1">
    <source>
        <dbReference type="SAM" id="SignalP"/>
    </source>
</evidence>
<dbReference type="Gene3D" id="2.40.160.60">
    <property type="entry name" value="Outer membrane protein transport protein (OMPP1/FadL/TodX)"/>
    <property type="match status" value="1"/>
</dbReference>
<dbReference type="Proteomes" id="UP000831113">
    <property type="component" value="Chromosome"/>
</dbReference>
<dbReference type="EMBL" id="CP094669">
    <property type="protein sequence ID" value="UOG73948.1"/>
    <property type="molecule type" value="Genomic_DNA"/>
</dbReference>
<dbReference type="InterPro" id="IPR043781">
    <property type="entry name" value="DUF5723"/>
</dbReference>
<keyword evidence="4" id="KW-1185">Reference proteome</keyword>
<dbReference type="RefSeq" id="WP_243797048.1">
    <property type="nucleotide sequence ID" value="NZ_CP094669.1"/>
</dbReference>
<protein>
    <submittedName>
        <fullName evidence="3">DUF5723 family protein</fullName>
    </submittedName>
</protein>
<proteinExistence type="predicted"/>
<feature type="domain" description="DUF5723" evidence="2">
    <location>
        <begin position="71"/>
        <end position="426"/>
    </location>
</feature>
<name>A0ABY4CUT0_9BACT</name>
<keyword evidence="1" id="KW-0732">Signal</keyword>
<evidence type="ECO:0000313" key="4">
    <source>
        <dbReference type="Proteomes" id="UP000831113"/>
    </source>
</evidence>
<sequence>MTTAMNNNFYALLTAALLGTSFSGHAQSELSNFTATGRGGVATTFANDYQAIGINPANLGRVGGARVAFTIGEVGAGLGSKSLTRNQLRKFIYNTNEELSAADKQELATAFTSDNALNLQADVTTLGLAVQIPALGGIAISNRLRSSGHVELNKNAAELLFLGSEAPIYTSASATNIPLVSEALDGTQFQFSALNEFNIAWGRRIVDLPLFQLSAGAGYRYVQGVGIVDVRVKPGDLQAYSSLSAVFNIDYGTLASNPNFNFETRTNGLQPVGKGHGFDLGLAAEVGKVVRLGAAVTDIGNMTWEGNLLTANDQKLKKLKSAGVGSYDFFKEAAEIFASGTDSLFQYQTGQDRRANLPAKMRLGAGVRISEFLETGLDVTLPLNNVAGNLVSPFVGAGIDYKPLSWLRLSSGLTGGAGYGLSVPLGITVSTSVYEGGISTRDLPGALSNKNPYVSLATGFLRFKFGGKTQ</sequence>
<dbReference type="Pfam" id="PF18990">
    <property type="entry name" value="DUF5723"/>
    <property type="match status" value="1"/>
</dbReference>
<evidence type="ECO:0000259" key="2">
    <source>
        <dbReference type="Pfam" id="PF18990"/>
    </source>
</evidence>